<evidence type="ECO:0000256" key="4">
    <source>
        <dbReference type="PIRNR" id="PIRNR000124"/>
    </source>
</evidence>
<name>D3SP47_THEAH</name>
<dbReference type="SUPFAM" id="SSF52413">
    <property type="entry name" value="UDP-glucose/GDP-mannose dehydrogenase C-terminal domain"/>
    <property type="match status" value="1"/>
</dbReference>
<evidence type="ECO:0000313" key="7">
    <source>
        <dbReference type="Proteomes" id="UP000002043"/>
    </source>
</evidence>
<dbReference type="OrthoDB" id="9803238at2"/>
<dbReference type="InterPro" id="IPR014027">
    <property type="entry name" value="UDP-Glc/GDP-Man_DH_C"/>
</dbReference>
<dbReference type="Pfam" id="PF00984">
    <property type="entry name" value="UDPG_MGDP_dh"/>
    <property type="match status" value="1"/>
</dbReference>
<dbReference type="Gene3D" id="3.40.50.720">
    <property type="entry name" value="NAD(P)-binding Rossmann-like Domain"/>
    <property type="match status" value="2"/>
</dbReference>
<evidence type="ECO:0000256" key="1">
    <source>
        <dbReference type="ARBA" id="ARBA00006601"/>
    </source>
</evidence>
<dbReference type="InterPro" id="IPR017476">
    <property type="entry name" value="UDP-Glc/GDP-Man"/>
</dbReference>
<dbReference type="GO" id="GO:0016616">
    <property type="term" value="F:oxidoreductase activity, acting on the CH-OH group of donors, NAD or NADP as acceptor"/>
    <property type="evidence" value="ECO:0007669"/>
    <property type="project" value="InterPro"/>
</dbReference>
<dbReference type="GO" id="GO:0051287">
    <property type="term" value="F:NAD binding"/>
    <property type="evidence" value="ECO:0007669"/>
    <property type="project" value="InterPro"/>
</dbReference>
<dbReference type="SUPFAM" id="SSF51735">
    <property type="entry name" value="NAD(P)-binding Rossmann-fold domains"/>
    <property type="match status" value="1"/>
</dbReference>
<keyword evidence="2" id="KW-0560">Oxidoreductase</keyword>
<dbReference type="NCBIfam" id="TIGR03026">
    <property type="entry name" value="NDP-sugDHase"/>
    <property type="match status" value="1"/>
</dbReference>
<accession>D3SP47</accession>
<protein>
    <submittedName>
        <fullName evidence="6">Nucleotide sugar dehydrogenase</fullName>
    </submittedName>
</protein>
<dbReference type="InterPro" id="IPR028359">
    <property type="entry name" value="UDP_ManNAc/GlcNAc_DH"/>
</dbReference>
<evidence type="ECO:0000313" key="6">
    <source>
        <dbReference type="EMBL" id="ADC88934.1"/>
    </source>
</evidence>
<comment type="similarity">
    <text evidence="1 4">Belongs to the UDP-glucose/GDP-mannose dehydrogenase family.</text>
</comment>
<feature type="domain" description="UDP-glucose/GDP-mannose dehydrogenase C-terminal" evidence="5">
    <location>
        <begin position="322"/>
        <end position="424"/>
    </location>
</feature>
<dbReference type="InterPro" id="IPR001732">
    <property type="entry name" value="UDP-Glc/GDP-Man_DH_N"/>
</dbReference>
<dbReference type="HOGENOM" id="CLU_023810_3_1_0"/>
<dbReference type="InterPro" id="IPR036220">
    <property type="entry name" value="UDP-Glc/GDP-Man_DH_C_sf"/>
</dbReference>
<keyword evidence="7" id="KW-1185">Reference proteome</keyword>
<dbReference type="SUPFAM" id="SSF48179">
    <property type="entry name" value="6-phosphogluconate dehydrogenase C-terminal domain-like"/>
    <property type="match status" value="1"/>
</dbReference>
<dbReference type="Pfam" id="PF03720">
    <property type="entry name" value="UDPG_MGDP_dh_C"/>
    <property type="match status" value="1"/>
</dbReference>
<dbReference type="eggNOG" id="COG0677">
    <property type="taxonomic scope" value="Bacteria"/>
</dbReference>
<dbReference type="InterPro" id="IPR014026">
    <property type="entry name" value="UDP-Glc/GDP-Man_DH_dimer"/>
</dbReference>
<dbReference type="Proteomes" id="UP000002043">
    <property type="component" value="Chromosome"/>
</dbReference>
<reference evidence="7" key="1">
    <citation type="journal article" date="2010" name="Stand. Genomic Sci.">
        <title>Complete genome sequence of Thermocrinis albus type strain (HI 11/12T).</title>
        <authorList>
            <person name="Wirth R."/>
            <person name="Sikorski J."/>
            <person name="Brambilla E."/>
            <person name="Misra M."/>
            <person name="Lapidus A."/>
            <person name="Copeland A."/>
            <person name="Nolan M."/>
            <person name="Lucas S."/>
            <person name="Chen F."/>
            <person name="Tice H."/>
            <person name="Cheng J.F."/>
            <person name="Han C."/>
            <person name="Detter J.C."/>
            <person name="Tapia R."/>
            <person name="Bruce D."/>
            <person name="Goodwin L."/>
            <person name="Pitluck S."/>
            <person name="Pati A."/>
            <person name="Anderson I."/>
            <person name="Ivanova N."/>
            <person name="Mavromatis K."/>
            <person name="Mikhailova N."/>
            <person name="Chen A."/>
            <person name="Palaniappan K."/>
            <person name="Bilek Y."/>
            <person name="Hader T."/>
            <person name="Land M."/>
            <person name="Hauser L."/>
            <person name="Chang Y.J."/>
            <person name="Jeffries C.D."/>
            <person name="Tindall B.J."/>
            <person name="Rohde M."/>
            <person name="Goker M."/>
            <person name="Bristow J."/>
            <person name="Eisen J.A."/>
            <person name="Markowitz V."/>
            <person name="Hugenholtz P."/>
            <person name="Kyrpides N.C."/>
            <person name="Klenk H.P."/>
        </authorList>
    </citation>
    <scope>NUCLEOTIDE SEQUENCE [LARGE SCALE GENOMIC DNA]</scope>
    <source>
        <strain evidence="7">DSM 14484 / JCM 11386 / HI 11/12</strain>
    </source>
</reference>
<dbReference type="SMART" id="SM00984">
    <property type="entry name" value="UDPG_MGDP_dh_C"/>
    <property type="match status" value="1"/>
</dbReference>
<evidence type="ECO:0000259" key="5">
    <source>
        <dbReference type="SMART" id="SM00984"/>
    </source>
</evidence>
<dbReference type="PIRSF" id="PIRSF000124">
    <property type="entry name" value="UDPglc_GDPman_dh"/>
    <property type="match status" value="1"/>
</dbReference>
<sequence>MVSLEDLEKGKESICVVGLGYVGLPLAVALSKHFRVFGYDKNTKRVEELKVGIDSTGEVEAEKLIGTNVQFSSDPSVISQSRFIIVAVPTPVDKLKNPDLSFIRSASALVGRYMRRGSVVVYESTVYPGATEEVCVPILERESGLVWKRDFFVGYSPERINPGDPHHSLEKVVKVVSADTPQTLQVVKGVYEKVVKAGVYVAPDIKTAEAAKVIENIQRDINIALINELAIIFHRLGLDTREVLKAASTKWNFLKFEPGLVGGHCIPVDPYYLAHKSKEVGYIPELILAGRRVNEHIPVFVAHQVVKTLVRSGKKIKGARVLVLGVSFKENVPDVRNSKVYDLVKELADFEMETYIFDPIADREGLKEEYGLELVEDYTVGAPYHAVIFAVRHNIFKEIFSLELLKTLCDKPPILVDIKGMWDKEEAQKLGFVYWRL</sequence>
<dbReference type="GO" id="GO:0016628">
    <property type="term" value="F:oxidoreductase activity, acting on the CH-CH group of donors, NAD or NADP as acceptor"/>
    <property type="evidence" value="ECO:0007669"/>
    <property type="project" value="InterPro"/>
</dbReference>
<proteinExistence type="inferred from homology"/>
<evidence type="ECO:0000256" key="2">
    <source>
        <dbReference type="ARBA" id="ARBA00023002"/>
    </source>
</evidence>
<dbReference type="PANTHER" id="PTHR43491">
    <property type="entry name" value="UDP-N-ACETYL-D-MANNOSAMINE DEHYDROGENASE"/>
    <property type="match status" value="1"/>
</dbReference>
<dbReference type="InterPro" id="IPR036291">
    <property type="entry name" value="NAD(P)-bd_dom_sf"/>
</dbReference>
<gene>
    <name evidence="6" type="ordered locus">Thal_0299</name>
</gene>
<keyword evidence="3" id="KW-0520">NAD</keyword>
<dbReference type="STRING" id="638303.Thal_0299"/>
<dbReference type="GO" id="GO:0000271">
    <property type="term" value="P:polysaccharide biosynthetic process"/>
    <property type="evidence" value="ECO:0007669"/>
    <property type="project" value="InterPro"/>
</dbReference>
<dbReference type="InterPro" id="IPR008927">
    <property type="entry name" value="6-PGluconate_DH-like_C_sf"/>
</dbReference>
<dbReference type="KEGG" id="tal:Thal_0299"/>
<organism evidence="6 7">
    <name type="scientific">Thermocrinis albus (strain DSM 14484 / JCM 11386 / HI 11/12)</name>
    <dbReference type="NCBI Taxonomy" id="638303"/>
    <lineage>
        <taxon>Bacteria</taxon>
        <taxon>Pseudomonadati</taxon>
        <taxon>Aquificota</taxon>
        <taxon>Aquificia</taxon>
        <taxon>Aquificales</taxon>
        <taxon>Aquificaceae</taxon>
        <taxon>Thermocrinis</taxon>
    </lineage>
</organism>
<dbReference type="PIRSF" id="PIRSF500136">
    <property type="entry name" value="UDP_ManNAc_DH"/>
    <property type="match status" value="1"/>
</dbReference>
<dbReference type="EMBL" id="CP001931">
    <property type="protein sequence ID" value="ADC88934.1"/>
    <property type="molecule type" value="Genomic_DNA"/>
</dbReference>
<dbReference type="AlphaFoldDB" id="D3SP47"/>
<dbReference type="Pfam" id="PF03721">
    <property type="entry name" value="UDPG_MGDP_dh_N"/>
    <property type="match status" value="1"/>
</dbReference>
<evidence type="ECO:0000256" key="3">
    <source>
        <dbReference type="ARBA" id="ARBA00023027"/>
    </source>
</evidence>
<dbReference type="RefSeq" id="WP_012991341.1">
    <property type="nucleotide sequence ID" value="NC_013894.1"/>
</dbReference>
<dbReference type="PANTHER" id="PTHR43491:SF2">
    <property type="entry name" value="UDP-N-ACETYL-D-MANNOSAMINE DEHYDROGENASE"/>
    <property type="match status" value="1"/>
</dbReference>